<organism evidence="1 2">
    <name type="scientific">Armillaria borealis</name>
    <dbReference type="NCBI Taxonomy" id="47425"/>
    <lineage>
        <taxon>Eukaryota</taxon>
        <taxon>Fungi</taxon>
        <taxon>Dikarya</taxon>
        <taxon>Basidiomycota</taxon>
        <taxon>Agaricomycotina</taxon>
        <taxon>Agaricomycetes</taxon>
        <taxon>Agaricomycetidae</taxon>
        <taxon>Agaricales</taxon>
        <taxon>Marasmiineae</taxon>
        <taxon>Physalacriaceae</taxon>
        <taxon>Armillaria</taxon>
    </lineage>
</organism>
<dbReference type="EMBL" id="JAUEPT010000055">
    <property type="protein sequence ID" value="KAK0436354.1"/>
    <property type="molecule type" value="Genomic_DNA"/>
</dbReference>
<reference evidence="1" key="1">
    <citation type="submission" date="2023-06" db="EMBL/GenBank/DDBJ databases">
        <authorList>
            <consortium name="Lawrence Berkeley National Laboratory"/>
            <person name="Ahrendt S."/>
            <person name="Sahu N."/>
            <person name="Indic B."/>
            <person name="Wong-Bajracharya J."/>
            <person name="Merenyi Z."/>
            <person name="Ke H.-M."/>
            <person name="Monk M."/>
            <person name="Kocsube S."/>
            <person name="Drula E."/>
            <person name="Lipzen A."/>
            <person name="Balint B."/>
            <person name="Henrissat B."/>
            <person name="Andreopoulos B."/>
            <person name="Martin F.M."/>
            <person name="Harder C.B."/>
            <person name="Rigling D."/>
            <person name="Ford K.L."/>
            <person name="Foster G.D."/>
            <person name="Pangilinan J."/>
            <person name="Papanicolaou A."/>
            <person name="Barry K."/>
            <person name="LaButti K."/>
            <person name="Viragh M."/>
            <person name="Koriabine M."/>
            <person name="Yan M."/>
            <person name="Riley R."/>
            <person name="Champramary S."/>
            <person name="Plett K.L."/>
            <person name="Tsai I.J."/>
            <person name="Slot J."/>
            <person name="Sipos G."/>
            <person name="Plett J."/>
            <person name="Nagy L.G."/>
            <person name="Grigoriev I.V."/>
        </authorList>
    </citation>
    <scope>NUCLEOTIDE SEQUENCE</scope>
    <source>
        <strain evidence="1">FPL87.14</strain>
    </source>
</reference>
<evidence type="ECO:0000313" key="2">
    <source>
        <dbReference type="Proteomes" id="UP001175226"/>
    </source>
</evidence>
<keyword evidence="2" id="KW-1185">Reference proteome</keyword>
<comment type="caution">
    <text evidence="1">The sequence shown here is derived from an EMBL/GenBank/DDBJ whole genome shotgun (WGS) entry which is preliminary data.</text>
</comment>
<dbReference type="AlphaFoldDB" id="A0AA39MJU6"/>
<evidence type="ECO:0000313" key="1">
    <source>
        <dbReference type="EMBL" id="KAK0436354.1"/>
    </source>
</evidence>
<accession>A0AA39MJU6</accession>
<proteinExistence type="predicted"/>
<sequence>MLALRPFDGKCRLILDDINSFIITPNSNHIPKPPLGANCEAYVKQYPHLACIHWVAPADPADIFYLLYHGLTKWDFVKCDLDSLIKGVGLLRCLTFLKIQSACNVVIKSMQSVDGSAAVSHSMHGHLSVIELLLSHLHALPTSFLCVCLMFTETQCVALELRAFVEYMTVFKPLMDSPETDMPAMPVDKGLMGAYVHNATVPQRFFKAGIPVWHIVDMKDLPGTHVDCIDDFATSPYPLGPCPL</sequence>
<protein>
    <submittedName>
        <fullName evidence="1">Uncharacterized protein</fullName>
    </submittedName>
</protein>
<name>A0AA39MJU6_9AGAR</name>
<dbReference type="Proteomes" id="UP001175226">
    <property type="component" value="Unassembled WGS sequence"/>
</dbReference>
<gene>
    <name evidence="1" type="ORF">EV421DRAFT_1907971</name>
</gene>